<dbReference type="Proteomes" id="UP000886884">
    <property type="component" value="Unassembled WGS sequence"/>
</dbReference>
<feature type="domain" description="Aminotransferase class V" evidence="4">
    <location>
        <begin position="4"/>
        <end position="144"/>
    </location>
</feature>
<reference evidence="5" key="1">
    <citation type="submission" date="2020-10" db="EMBL/GenBank/DDBJ databases">
        <authorList>
            <person name="Gilroy R."/>
        </authorList>
    </citation>
    <scope>NUCLEOTIDE SEQUENCE</scope>
    <source>
        <strain evidence="5">CHK183-6373</strain>
    </source>
</reference>
<dbReference type="Pfam" id="PF00266">
    <property type="entry name" value="Aminotran_5"/>
    <property type="match status" value="1"/>
</dbReference>
<dbReference type="PANTHER" id="PTHR11601">
    <property type="entry name" value="CYSTEINE DESULFURYLASE FAMILY MEMBER"/>
    <property type="match status" value="1"/>
</dbReference>
<keyword evidence="5" id="KW-0032">Aminotransferase</keyword>
<accession>A0A9D1P8J4</accession>
<dbReference type="GO" id="GO:0031071">
    <property type="term" value="F:cysteine desulfurase activity"/>
    <property type="evidence" value="ECO:0007669"/>
    <property type="project" value="UniProtKB-EC"/>
</dbReference>
<evidence type="ECO:0000256" key="3">
    <source>
        <dbReference type="ARBA" id="ARBA00050776"/>
    </source>
</evidence>
<dbReference type="InterPro" id="IPR015422">
    <property type="entry name" value="PyrdxlP-dep_Trfase_small"/>
</dbReference>
<evidence type="ECO:0000259" key="4">
    <source>
        <dbReference type="Pfam" id="PF00266"/>
    </source>
</evidence>
<dbReference type="InterPro" id="IPR000192">
    <property type="entry name" value="Aminotrans_V_dom"/>
</dbReference>
<comment type="caution">
    <text evidence="5">The sequence shown here is derived from an EMBL/GenBank/DDBJ whole genome shotgun (WGS) entry which is preliminary data.</text>
</comment>
<name>A0A9D1P8J4_9FIRM</name>
<evidence type="ECO:0000256" key="1">
    <source>
        <dbReference type="ARBA" id="ARBA00001933"/>
    </source>
</evidence>
<dbReference type="GO" id="GO:0008483">
    <property type="term" value="F:transaminase activity"/>
    <property type="evidence" value="ECO:0007669"/>
    <property type="project" value="UniProtKB-KW"/>
</dbReference>
<protein>
    <submittedName>
        <fullName evidence="5">Aminotransferase class V-fold PLP-dependent enzyme</fullName>
    </submittedName>
</protein>
<evidence type="ECO:0000313" key="6">
    <source>
        <dbReference type="Proteomes" id="UP000886884"/>
    </source>
</evidence>
<comment type="cofactor">
    <cofactor evidence="1">
        <name>pyridoxal 5'-phosphate</name>
        <dbReference type="ChEBI" id="CHEBI:597326"/>
    </cofactor>
</comment>
<evidence type="ECO:0000256" key="2">
    <source>
        <dbReference type="ARBA" id="ARBA00006490"/>
    </source>
</evidence>
<dbReference type="Gene3D" id="3.90.1150.10">
    <property type="entry name" value="Aspartate Aminotransferase, domain 1"/>
    <property type="match status" value="1"/>
</dbReference>
<dbReference type="EMBL" id="DVOT01000199">
    <property type="protein sequence ID" value="HIV28485.1"/>
    <property type="molecule type" value="Genomic_DNA"/>
</dbReference>
<dbReference type="SUPFAM" id="SSF53383">
    <property type="entry name" value="PLP-dependent transferases"/>
    <property type="match status" value="1"/>
</dbReference>
<comment type="catalytic activity">
    <reaction evidence="3">
        <text>(sulfur carrier)-H + L-cysteine = (sulfur carrier)-SH + L-alanine</text>
        <dbReference type="Rhea" id="RHEA:43892"/>
        <dbReference type="Rhea" id="RHEA-COMP:14737"/>
        <dbReference type="Rhea" id="RHEA-COMP:14739"/>
        <dbReference type="ChEBI" id="CHEBI:29917"/>
        <dbReference type="ChEBI" id="CHEBI:35235"/>
        <dbReference type="ChEBI" id="CHEBI:57972"/>
        <dbReference type="ChEBI" id="CHEBI:64428"/>
        <dbReference type="EC" id="2.8.1.7"/>
    </reaction>
</comment>
<dbReference type="PANTHER" id="PTHR11601:SF34">
    <property type="entry name" value="CYSTEINE DESULFURASE"/>
    <property type="match status" value="1"/>
</dbReference>
<proteinExistence type="inferred from homology"/>
<comment type="similarity">
    <text evidence="2">Belongs to the class-V pyridoxal-phosphate-dependent aminotransferase family. NifS/IscS subfamily.</text>
</comment>
<gene>
    <name evidence="5" type="ORF">IAA64_10965</name>
</gene>
<organism evidence="5 6">
    <name type="scientific">Candidatus Ornithocaccomicrobium faecavium</name>
    <dbReference type="NCBI Taxonomy" id="2840890"/>
    <lineage>
        <taxon>Bacteria</taxon>
        <taxon>Bacillati</taxon>
        <taxon>Bacillota</taxon>
        <taxon>Clostridia</taxon>
        <taxon>Candidatus Ornithocaccomicrobium</taxon>
    </lineage>
</organism>
<dbReference type="InterPro" id="IPR015421">
    <property type="entry name" value="PyrdxlP-dep_Trfase_major"/>
</dbReference>
<dbReference type="Gene3D" id="3.40.640.10">
    <property type="entry name" value="Type I PLP-dependent aspartate aminotransferase-like (Major domain)"/>
    <property type="match status" value="1"/>
</dbReference>
<keyword evidence="5" id="KW-0808">Transferase</keyword>
<reference evidence="5" key="2">
    <citation type="journal article" date="2021" name="PeerJ">
        <title>Extensive microbial diversity within the chicken gut microbiome revealed by metagenomics and culture.</title>
        <authorList>
            <person name="Gilroy R."/>
            <person name="Ravi A."/>
            <person name="Getino M."/>
            <person name="Pursley I."/>
            <person name="Horton D.L."/>
            <person name="Alikhan N.F."/>
            <person name="Baker D."/>
            <person name="Gharbi K."/>
            <person name="Hall N."/>
            <person name="Watson M."/>
            <person name="Adriaenssens E.M."/>
            <person name="Foster-Nyarko E."/>
            <person name="Jarju S."/>
            <person name="Secka A."/>
            <person name="Antonio M."/>
            <person name="Oren A."/>
            <person name="Chaudhuri R.R."/>
            <person name="La Ragione R."/>
            <person name="Hildebrand F."/>
            <person name="Pallen M.J."/>
        </authorList>
    </citation>
    <scope>NUCLEOTIDE SEQUENCE</scope>
    <source>
        <strain evidence="5">CHK183-6373</strain>
    </source>
</reference>
<evidence type="ECO:0000313" key="5">
    <source>
        <dbReference type="EMBL" id="HIV28485.1"/>
    </source>
</evidence>
<sequence length="144" mass="15822">MKRIYMDNAATTRVTEPVFEAMRPYFCETFGNPSSVHAFGREARKAVEQARRQVAAALGAQAGEIYFTGSGTEADNWALRGAAYAQKARGRHIITTQIEHHAVLHAAEQLEKEGFEVTYLPVDGDGVVSLEALEKALRPDTTLV</sequence>
<dbReference type="AlphaFoldDB" id="A0A9D1P8J4"/>
<feature type="non-terminal residue" evidence="5">
    <location>
        <position position="144"/>
    </location>
</feature>
<dbReference type="InterPro" id="IPR015424">
    <property type="entry name" value="PyrdxlP-dep_Trfase"/>
</dbReference>